<keyword evidence="1 3" id="KW-0808">Transferase</keyword>
<organism evidence="3 4">
    <name type="scientific">Actinoalloteichus hoggarensis</name>
    <dbReference type="NCBI Taxonomy" id="1470176"/>
    <lineage>
        <taxon>Bacteria</taxon>
        <taxon>Bacillati</taxon>
        <taxon>Actinomycetota</taxon>
        <taxon>Actinomycetes</taxon>
        <taxon>Pseudonocardiales</taxon>
        <taxon>Pseudonocardiaceae</taxon>
        <taxon>Actinoalloteichus</taxon>
    </lineage>
</organism>
<dbReference type="Pfam" id="PF01553">
    <property type="entry name" value="Acyltransferase"/>
    <property type="match status" value="1"/>
</dbReference>
<evidence type="ECO:0000256" key="1">
    <source>
        <dbReference type="ARBA" id="ARBA00022679"/>
    </source>
</evidence>
<evidence type="ECO:0000313" key="3">
    <source>
        <dbReference type="EMBL" id="ASO22351.1"/>
    </source>
</evidence>
<name>A0A221W9J8_9PSEU</name>
<reference evidence="3 4" key="1">
    <citation type="submission" date="2017-07" db="EMBL/GenBank/DDBJ databases">
        <title>Complete genome sequence of Actinoalloteichus hoggarensis DSM 45943, type strain of Actinoalloteichus hoggarensis.</title>
        <authorList>
            <person name="Ruckert C."/>
            <person name="Nouioui I."/>
            <person name="Willmese J."/>
            <person name="van Wezel G."/>
            <person name="Klenk H.-P."/>
            <person name="Kalinowski J."/>
            <person name="Zotchev S.B."/>
        </authorList>
    </citation>
    <scope>NUCLEOTIDE SEQUENCE [LARGE SCALE GENOMIC DNA]</scope>
    <source>
        <strain evidence="3 4">DSM 45943</strain>
    </source>
</reference>
<dbReference type="SMART" id="SM00563">
    <property type="entry name" value="PlsC"/>
    <property type="match status" value="1"/>
</dbReference>
<dbReference type="InterPro" id="IPR002123">
    <property type="entry name" value="Plipid/glycerol_acylTrfase"/>
</dbReference>
<gene>
    <name evidence="3" type="ORF">AHOG_23715</name>
</gene>
<dbReference type="PANTHER" id="PTHR10434:SF55">
    <property type="entry name" value="POSSIBLE ACYLTRANSFERASE"/>
    <property type="match status" value="1"/>
</dbReference>
<protein>
    <submittedName>
        <fullName evidence="3">2-acyl-glycerophospho-ethanolamine acyltransferase</fullName>
    </submittedName>
</protein>
<dbReference type="EMBL" id="CP022521">
    <property type="protein sequence ID" value="ASO22351.1"/>
    <property type="molecule type" value="Genomic_DNA"/>
</dbReference>
<dbReference type="RefSeq" id="WP_245856416.1">
    <property type="nucleotide sequence ID" value="NZ_CP022521.1"/>
</dbReference>
<keyword evidence="2 3" id="KW-0012">Acyltransferase</keyword>
<dbReference type="GO" id="GO:0006654">
    <property type="term" value="P:phosphatidic acid biosynthetic process"/>
    <property type="evidence" value="ECO:0007669"/>
    <property type="project" value="TreeGrafter"/>
</dbReference>
<dbReference type="KEGG" id="ahg:AHOG_23715"/>
<sequence>MTSPDAERTGAVRRREKGGFWVSFAASVFHPFSRMAGRRSLEGRERIPATGGALLVFNHISEIDPVYDAALVHSSRRVPRFMAKHSLWKVPVVGTLMRSTGQIPVYRGSGEAQRSLDAALAALHEGKIVVIYPEGTVTRDPQLWPMHSRTGVARLALEGGVPVIPAVNWGTQHIFDYTKRRFRPIGRKPVRVRVGEPLDLAAFEGRTRDTALLREVTETVMGSVRDLLAEVRQEKAPATFFLHRGRVRPENGDLDRPES</sequence>
<evidence type="ECO:0000313" key="4">
    <source>
        <dbReference type="Proteomes" id="UP000204221"/>
    </source>
</evidence>
<dbReference type="SUPFAM" id="SSF69593">
    <property type="entry name" value="Glycerol-3-phosphate (1)-acyltransferase"/>
    <property type="match status" value="1"/>
</dbReference>
<dbReference type="GO" id="GO:0005886">
    <property type="term" value="C:plasma membrane"/>
    <property type="evidence" value="ECO:0007669"/>
    <property type="project" value="TreeGrafter"/>
</dbReference>
<dbReference type="CDD" id="cd07989">
    <property type="entry name" value="LPLAT_AGPAT-like"/>
    <property type="match status" value="1"/>
</dbReference>
<keyword evidence="4" id="KW-1185">Reference proteome</keyword>
<dbReference type="GO" id="GO:0003841">
    <property type="term" value="F:1-acylglycerol-3-phosphate O-acyltransferase activity"/>
    <property type="evidence" value="ECO:0007669"/>
    <property type="project" value="TreeGrafter"/>
</dbReference>
<dbReference type="PANTHER" id="PTHR10434">
    <property type="entry name" value="1-ACYL-SN-GLYCEROL-3-PHOSPHATE ACYLTRANSFERASE"/>
    <property type="match status" value="1"/>
</dbReference>
<accession>A0A221W9J8</accession>
<evidence type="ECO:0000256" key="2">
    <source>
        <dbReference type="ARBA" id="ARBA00023315"/>
    </source>
</evidence>
<dbReference type="Proteomes" id="UP000204221">
    <property type="component" value="Chromosome"/>
</dbReference>
<proteinExistence type="predicted"/>
<dbReference type="AlphaFoldDB" id="A0A221W9J8"/>